<evidence type="ECO:0000313" key="3">
    <source>
        <dbReference type="Proteomes" id="UP000267081"/>
    </source>
</evidence>
<proteinExistence type="predicted"/>
<sequence length="60" mass="6357">MTTPSRSPAAEPPSGGDPVCWLNRVCPECGQFIEDAEADPETHCPSPRSREPGVLPNPLG</sequence>
<accession>A0A3R9F1Z8</accession>
<dbReference type="OrthoDB" id="8451629at2"/>
<reference evidence="2 3" key="1">
    <citation type="submission" date="2018-12" db="EMBL/GenBank/DDBJ databases">
        <title>Amycolatopsis eburnea sp. nov. actinomycete associate with arbuscular mycorrhiza fungal spore.</title>
        <authorList>
            <person name="Lumyong S."/>
            <person name="Chaiya L."/>
        </authorList>
    </citation>
    <scope>NUCLEOTIDE SEQUENCE [LARGE SCALE GENOMIC DNA]</scope>
    <source>
        <strain evidence="2 3">GLM-1</strain>
    </source>
</reference>
<keyword evidence="3" id="KW-1185">Reference proteome</keyword>
<evidence type="ECO:0000313" key="2">
    <source>
        <dbReference type="EMBL" id="RSD11805.1"/>
    </source>
</evidence>
<comment type="caution">
    <text evidence="2">The sequence shown here is derived from an EMBL/GenBank/DDBJ whole genome shotgun (WGS) entry which is preliminary data.</text>
</comment>
<dbReference type="AlphaFoldDB" id="A0A3R9F1Z8"/>
<dbReference type="RefSeq" id="WP_125314030.1">
    <property type="nucleotide sequence ID" value="NZ_RSEC01000059.1"/>
</dbReference>
<dbReference type="EMBL" id="RSEC01000059">
    <property type="protein sequence ID" value="RSD11805.1"/>
    <property type="molecule type" value="Genomic_DNA"/>
</dbReference>
<name>A0A3R9F1Z8_9PSEU</name>
<dbReference type="Proteomes" id="UP000267081">
    <property type="component" value="Unassembled WGS sequence"/>
</dbReference>
<evidence type="ECO:0000256" key="1">
    <source>
        <dbReference type="SAM" id="MobiDB-lite"/>
    </source>
</evidence>
<protein>
    <submittedName>
        <fullName evidence="2">Uncharacterized protein</fullName>
    </submittedName>
</protein>
<feature type="region of interest" description="Disordered" evidence="1">
    <location>
        <begin position="37"/>
        <end position="60"/>
    </location>
</feature>
<gene>
    <name evidence="2" type="ORF">EIY87_34190</name>
</gene>
<organism evidence="2 3">
    <name type="scientific">Amycolatopsis eburnea</name>
    <dbReference type="NCBI Taxonomy" id="2267691"/>
    <lineage>
        <taxon>Bacteria</taxon>
        <taxon>Bacillati</taxon>
        <taxon>Actinomycetota</taxon>
        <taxon>Actinomycetes</taxon>
        <taxon>Pseudonocardiales</taxon>
        <taxon>Pseudonocardiaceae</taxon>
        <taxon>Amycolatopsis</taxon>
    </lineage>
</organism>